<accession>U2K8Q2</accession>
<keyword evidence="4" id="KW-0808">Transferase</keyword>
<dbReference type="GO" id="GO:0032049">
    <property type="term" value="P:cardiolipin biosynthetic process"/>
    <property type="evidence" value="ECO:0007669"/>
    <property type="project" value="UniProtKB-UniRule"/>
</dbReference>
<keyword evidence="7 13" id="KW-1133">Transmembrane helix</keyword>
<evidence type="ECO:0000256" key="9">
    <source>
        <dbReference type="ARBA" id="ARBA00023136"/>
    </source>
</evidence>
<evidence type="ECO:0000313" key="15">
    <source>
        <dbReference type="EMBL" id="ERJ88642.1"/>
    </source>
</evidence>
<dbReference type="Pfam" id="PF13396">
    <property type="entry name" value="PLDc_N"/>
    <property type="match status" value="1"/>
</dbReference>
<keyword evidence="9 13" id="KW-0472">Membrane</keyword>
<gene>
    <name evidence="15" type="ORF">RUMCAL_03097</name>
</gene>
<dbReference type="Pfam" id="PF00614">
    <property type="entry name" value="PLDc"/>
    <property type="match status" value="1"/>
</dbReference>
<evidence type="ECO:0000256" key="3">
    <source>
        <dbReference type="ARBA" id="ARBA00022516"/>
    </source>
</evidence>
<evidence type="ECO:0000256" key="5">
    <source>
        <dbReference type="ARBA" id="ARBA00022692"/>
    </source>
</evidence>
<proteinExistence type="predicted"/>
<evidence type="ECO:0000256" key="12">
    <source>
        <dbReference type="NCBIfam" id="TIGR04265"/>
    </source>
</evidence>
<dbReference type="InterPro" id="IPR025202">
    <property type="entry name" value="PLD-like_dom"/>
</dbReference>
<dbReference type="PATRIC" id="fig|411473.3.peg.2599"/>
<evidence type="ECO:0000256" key="7">
    <source>
        <dbReference type="ARBA" id="ARBA00022989"/>
    </source>
</evidence>
<keyword evidence="5 13" id="KW-0812">Transmembrane</keyword>
<feature type="transmembrane region" description="Helical" evidence="13">
    <location>
        <begin position="6"/>
        <end position="25"/>
    </location>
</feature>
<dbReference type="NCBIfam" id="TIGR04265">
    <property type="entry name" value="bac_cardiolipin"/>
    <property type="match status" value="1"/>
</dbReference>
<reference evidence="15 16" key="1">
    <citation type="submission" date="2013-07" db="EMBL/GenBank/DDBJ databases">
        <authorList>
            <person name="Weinstock G."/>
            <person name="Sodergren E."/>
            <person name="Wylie T."/>
            <person name="Fulton L."/>
            <person name="Fulton R."/>
            <person name="Fronick C."/>
            <person name="O'Laughlin M."/>
            <person name="Godfrey J."/>
            <person name="Miner T."/>
            <person name="Herter B."/>
            <person name="Appelbaum E."/>
            <person name="Cordes M."/>
            <person name="Lek S."/>
            <person name="Wollam A."/>
            <person name="Pepin K.H."/>
            <person name="Palsikar V.B."/>
            <person name="Mitreva M."/>
            <person name="Wilson R.K."/>
        </authorList>
    </citation>
    <scope>NUCLEOTIDE SEQUENCE [LARGE SCALE GENOMIC DNA]</scope>
    <source>
        <strain evidence="15 16">ATCC 27760</strain>
    </source>
</reference>
<dbReference type="CDD" id="cd09154">
    <property type="entry name" value="PLDc_SMU_988_like_1"/>
    <property type="match status" value="1"/>
</dbReference>
<dbReference type="AlphaFoldDB" id="U2K8Q2"/>
<name>U2K8Q2_9FIRM</name>
<dbReference type="STRING" id="411473.RUMCAL_03097"/>
<evidence type="ECO:0000256" key="10">
    <source>
        <dbReference type="ARBA" id="ARBA00023209"/>
    </source>
</evidence>
<protein>
    <recommendedName>
        <fullName evidence="12">Cardiolipin synthase</fullName>
        <ecNumber evidence="12">2.7.8.-</ecNumber>
    </recommendedName>
</protein>
<evidence type="ECO:0000256" key="8">
    <source>
        <dbReference type="ARBA" id="ARBA00023098"/>
    </source>
</evidence>
<dbReference type="HOGENOM" id="CLU_038053_1_2_9"/>
<organism evidence="15 16">
    <name type="scientific">Ruminococcus callidus ATCC 27760</name>
    <dbReference type="NCBI Taxonomy" id="411473"/>
    <lineage>
        <taxon>Bacteria</taxon>
        <taxon>Bacillati</taxon>
        <taxon>Bacillota</taxon>
        <taxon>Clostridia</taxon>
        <taxon>Eubacteriales</taxon>
        <taxon>Oscillospiraceae</taxon>
        <taxon>Ruminococcus</taxon>
    </lineage>
</organism>
<dbReference type="GO" id="GO:0008808">
    <property type="term" value="F:cardiolipin synthase activity"/>
    <property type="evidence" value="ECO:0007669"/>
    <property type="project" value="UniProtKB-UniRule"/>
</dbReference>
<keyword evidence="2" id="KW-1003">Cell membrane</keyword>
<sequence length="499" mass="57673">MLTSRVVIIGFLIVLQLVWFVILFLRLTQYATWINITFIGLSLAIELYIINKSGNPSYKILWMLFIGTFPLLGGMMYLLFGDKRPSRRIRRQLHHGRRVIGIRPSVGCSAAAFPVRMAETSFYLESSGFPMYQNTKVEYFSLADEAFPRLLEDLRKARHYIFMEYFIVTEGVMWDSIKAILKEKAAAGVEVRFAYDDLGSVGCLPKNFRKELAAAGIHVLTFNPFRPALSAVMNNRNHRKITVIDGYIAYTGGFNLADEYINQKQRFGHWKDTGLRLYGEGVYSLTLMCLELWNAFYNTNDNCKKYLPHRYHPEPFPTDGYVQPYCNSPFENETLAQDIYLDLLYQAKEYVYIFTPYLAIDDEMQHALCMAAQRGVDVRLVTPGIPDKRVVYSLTRSYYEPLIRAGVRIYEYTPGFIHAKSYLVDDRIGIVGTINMDYRSLYLHMECAAMLVECSALQKMKLDCVVTIEKSRRVTLQDCKRRRHSLLWQAILRTISPLL</sequence>
<dbReference type="InterPro" id="IPR022924">
    <property type="entry name" value="Cardiolipin_synthase"/>
</dbReference>
<feature type="domain" description="PLD phosphodiesterase" evidence="14">
    <location>
        <begin position="413"/>
        <end position="440"/>
    </location>
</feature>
<comment type="subcellular location">
    <subcellularLocation>
        <location evidence="1">Cell membrane</location>
        <topology evidence="1">Multi-pass membrane protein</topology>
    </subcellularLocation>
</comment>
<feature type="domain" description="PLD phosphodiesterase" evidence="14">
    <location>
        <begin position="233"/>
        <end position="260"/>
    </location>
</feature>
<dbReference type="SUPFAM" id="SSF56024">
    <property type="entry name" value="Phospholipase D/nuclease"/>
    <property type="match status" value="2"/>
</dbReference>
<keyword evidence="8" id="KW-0443">Lipid metabolism</keyword>
<evidence type="ECO:0000256" key="13">
    <source>
        <dbReference type="SAM" id="Phobius"/>
    </source>
</evidence>
<evidence type="ECO:0000313" key="16">
    <source>
        <dbReference type="Proteomes" id="UP000016662"/>
    </source>
</evidence>
<dbReference type="EMBL" id="AWVF01000403">
    <property type="protein sequence ID" value="ERJ88642.1"/>
    <property type="molecule type" value="Genomic_DNA"/>
</dbReference>
<keyword evidence="10" id="KW-0594">Phospholipid biosynthesis</keyword>
<evidence type="ECO:0000256" key="1">
    <source>
        <dbReference type="ARBA" id="ARBA00004651"/>
    </source>
</evidence>
<dbReference type="PANTHER" id="PTHR21248:SF22">
    <property type="entry name" value="PHOSPHOLIPASE D"/>
    <property type="match status" value="1"/>
</dbReference>
<keyword evidence="3" id="KW-0444">Lipid biosynthesis</keyword>
<evidence type="ECO:0000259" key="14">
    <source>
        <dbReference type="PROSITE" id="PS50035"/>
    </source>
</evidence>
<dbReference type="Proteomes" id="UP000016662">
    <property type="component" value="Unassembled WGS sequence"/>
</dbReference>
<dbReference type="PROSITE" id="PS50035">
    <property type="entry name" value="PLD"/>
    <property type="match status" value="2"/>
</dbReference>
<dbReference type="EC" id="2.7.8.-" evidence="12"/>
<dbReference type="Pfam" id="PF13091">
    <property type="entry name" value="PLDc_2"/>
    <property type="match status" value="1"/>
</dbReference>
<comment type="caution">
    <text evidence="15">The sequence shown here is derived from an EMBL/GenBank/DDBJ whole genome shotgun (WGS) entry which is preliminary data.</text>
</comment>
<dbReference type="OrthoDB" id="9762009at2"/>
<evidence type="ECO:0000256" key="6">
    <source>
        <dbReference type="ARBA" id="ARBA00022737"/>
    </source>
</evidence>
<dbReference type="eggNOG" id="COG1502">
    <property type="taxonomic scope" value="Bacteria"/>
</dbReference>
<feature type="transmembrane region" description="Helical" evidence="13">
    <location>
        <begin position="62"/>
        <end position="80"/>
    </location>
</feature>
<dbReference type="PANTHER" id="PTHR21248">
    <property type="entry name" value="CARDIOLIPIN SYNTHASE"/>
    <property type="match status" value="1"/>
</dbReference>
<evidence type="ECO:0000256" key="4">
    <source>
        <dbReference type="ARBA" id="ARBA00022679"/>
    </source>
</evidence>
<dbReference type="SMART" id="SM00155">
    <property type="entry name" value="PLDc"/>
    <property type="match status" value="2"/>
</dbReference>
<dbReference type="CDD" id="cd09160">
    <property type="entry name" value="PLDc_SMU_988_like_2"/>
    <property type="match status" value="1"/>
</dbReference>
<keyword evidence="6" id="KW-0677">Repeat</keyword>
<feature type="transmembrane region" description="Helical" evidence="13">
    <location>
        <begin position="32"/>
        <end position="50"/>
    </location>
</feature>
<dbReference type="Gene3D" id="3.30.870.10">
    <property type="entry name" value="Endonuclease Chain A"/>
    <property type="match status" value="2"/>
</dbReference>
<keyword evidence="11" id="KW-1208">Phospholipid metabolism</keyword>
<evidence type="ECO:0000256" key="2">
    <source>
        <dbReference type="ARBA" id="ARBA00022475"/>
    </source>
</evidence>
<dbReference type="InterPro" id="IPR001736">
    <property type="entry name" value="PLipase_D/transphosphatidylase"/>
</dbReference>
<keyword evidence="16" id="KW-1185">Reference proteome</keyword>
<dbReference type="GO" id="GO:0005886">
    <property type="term" value="C:plasma membrane"/>
    <property type="evidence" value="ECO:0007669"/>
    <property type="project" value="UniProtKB-SubCell"/>
</dbReference>
<evidence type="ECO:0000256" key="11">
    <source>
        <dbReference type="ARBA" id="ARBA00023264"/>
    </source>
</evidence>
<dbReference type="InterPro" id="IPR027379">
    <property type="entry name" value="CLS_N"/>
</dbReference>